<evidence type="ECO:0000259" key="11">
    <source>
        <dbReference type="PROSITE" id="PS50279"/>
    </source>
</evidence>
<dbReference type="Proteomes" id="UP000265140">
    <property type="component" value="Chromosome 1"/>
</dbReference>
<dbReference type="RefSeq" id="XP_012990508.2">
    <property type="nucleotide sequence ID" value="XM_013135054.3"/>
</dbReference>
<feature type="region of interest" description="Disordered" evidence="8">
    <location>
        <begin position="436"/>
        <end position="462"/>
    </location>
</feature>
<feature type="signal peptide" evidence="10">
    <location>
        <begin position="1"/>
        <end position="19"/>
    </location>
</feature>
<dbReference type="CDD" id="cd00109">
    <property type="entry name" value="Kunitz-type"/>
    <property type="match status" value="2"/>
</dbReference>
<dbReference type="InterPro" id="IPR013980">
    <property type="entry name" value="MANSC_dom"/>
</dbReference>
<dbReference type="PANTHER" id="PTHR47247">
    <property type="entry name" value="KUNITZ-TYPE PROTEASE INHIBITOR 2"/>
    <property type="match status" value="1"/>
</dbReference>
<keyword evidence="9" id="KW-1133">Transmembrane helix</keyword>
<keyword evidence="6" id="KW-1015">Disulfide bond</keyword>
<evidence type="ECO:0000256" key="5">
    <source>
        <dbReference type="ARBA" id="ARBA00023136"/>
    </source>
</evidence>
<protein>
    <recommendedName>
        <fullName evidence="15">Serine peptidase inhibitor, Kunitz type, 2</fullName>
    </recommendedName>
</protein>
<keyword evidence="3 10" id="KW-0732">Signal</keyword>
<dbReference type="InterPro" id="IPR020901">
    <property type="entry name" value="Prtase_inh_Kunz-CS"/>
</dbReference>
<keyword evidence="4" id="KW-0722">Serine protease inhibitor</keyword>
<evidence type="ECO:0000259" key="12">
    <source>
        <dbReference type="PROSITE" id="PS50986"/>
    </source>
</evidence>
<evidence type="ECO:0000313" key="14">
    <source>
        <dbReference type="Proteomes" id="UP000265140"/>
    </source>
</evidence>
<dbReference type="SMART" id="SM00131">
    <property type="entry name" value="KU"/>
    <property type="match status" value="3"/>
</dbReference>
<dbReference type="PROSITE" id="PS00280">
    <property type="entry name" value="BPTI_KUNITZ_1"/>
    <property type="match status" value="3"/>
</dbReference>
<dbReference type="GO" id="GO:0004867">
    <property type="term" value="F:serine-type endopeptidase inhibitor activity"/>
    <property type="evidence" value="ECO:0007669"/>
    <property type="project" value="UniProtKB-KW"/>
</dbReference>
<dbReference type="InterPro" id="IPR036880">
    <property type="entry name" value="Kunitz_BPTI_sf"/>
</dbReference>
<evidence type="ECO:0000256" key="10">
    <source>
        <dbReference type="SAM" id="SignalP"/>
    </source>
</evidence>
<evidence type="ECO:0000313" key="13">
    <source>
        <dbReference type="Ensembl" id="ENSELUP00000080270.1"/>
    </source>
</evidence>
<keyword evidence="14" id="KW-1185">Reference proteome</keyword>
<dbReference type="FunFam" id="4.10.410.10:FF:000020">
    <property type="entry name" value="Collagen, type VI, alpha 3"/>
    <property type="match status" value="2"/>
</dbReference>
<dbReference type="Pfam" id="PF00014">
    <property type="entry name" value="Kunitz_BPTI"/>
    <property type="match status" value="3"/>
</dbReference>
<feature type="transmembrane region" description="Helical" evidence="9">
    <location>
        <begin position="398"/>
        <end position="419"/>
    </location>
</feature>
<evidence type="ECO:0008006" key="15">
    <source>
        <dbReference type="Google" id="ProtNLM"/>
    </source>
</evidence>
<evidence type="ECO:0000256" key="6">
    <source>
        <dbReference type="ARBA" id="ARBA00023157"/>
    </source>
</evidence>
<keyword evidence="2" id="KW-0646">Protease inhibitor</keyword>
<reference evidence="13 14" key="1">
    <citation type="submission" date="2020-02" db="EMBL/GenBank/DDBJ databases">
        <title>Esox lucius (northern pike) genome, fEsoLuc1, primary haplotype.</title>
        <authorList>
            <person name="Myers G."/>
            <person name="Karagic N."/>
            <person name="Meyer A."/>
            <person name="Pippel M."/>
            <person name="Reichard M."/>
            <person name="Winkler S."/>
            <person name="Tracey A."/>
            <person name="Sims Y."/>
            <person name="Howe K."/>
            <person name="Rhie A."/>
            <person name="Formenti G."/>
            <person name="Durbin R."/>
            <person name="Fedrigo O."/>
            <person name="Jarvis E.D."/>
        </authorList>
    </citation>
    <scope>NUCLEOTIDE SEQUENCE [LARGE SCALE GENOMIC DNA]</scope>
</reference>
<feature type="domain" description="BPTI/Kunitz inhibitor" evidence="11">
    <location>
        <begin position="144"/>
        <end position="194"/>
    </location>
</feature>
<feature type="domain" description="MANSC" evidence="12">
    <location>
        <begin position="32"/>
        <end position="112"/>
    </location>
</feature>
<dbReference type="AlphaFoldDB" id="A0AAY5JX37"/>
<dbReference type="Gene3D" id="4.10.410.10">
    <property type="entry name" value="Pancreatic trypsin inhibitor Kunitz domain"/>
    <property type="match status" value="3"/>
</dbReference>
<evidence type="ECO:0000256" key="9">
    <source>
        <dbReference type="SAM" id="Phobius"/>
    </source>
</evidence>
<comment type="subcellular location">
    <subcellularLocation>
        <location evidence="1">Membrane</location>
    </subcellularLocation>
</comment>
<dbReference type="CTD" id="10653"/>
<name>A0AAY5JX37_ESOLU</name>
<evidence type="ECO:0000256" key="3">
    <source>
        <dbReference type="ARBA" id="ARBA00022729"/>
    </source>
</evidence>
<keyword evidence="9" id="KW-0812">Transmembrane</keyword>
<dbReference type="PROSITE" id="PS50279">
    <property type="entry name" value="BPTI_KUNITZ_2"/>
    <property type="match status" value="3"/>
</dbReference>
<dbReference type="SMART" id="SM00765">
    <property type="entry name" value="MANEC"/>
    <property type="match status" value="1"/>
</dbReference>
<dbReference type="FunFam" id="4.10.410.10:FF:000004">
    <property type="entry name" value="Tissue factor pathway inhibitor"/>
    <property type="match status" value="1"/>
</dbReference>
<feature type="domain" description="BPTI/Kunitz inhibitor" evidence="11">
    <location>
        <begin position="329"/>
        <end position="379"/>
    </location>
</feature>
<dbReference type="InterPro" id="IPR011106">
    <property type="entry name" value="MANSC_N"/>
</dbReference>
<keyword evidence="5 9" id="KW-0472">Membrane</keyword>
<feature type="chain" id="PRO_5044320986" description="Serine peptidase inhibitor, Kunitz type, 2" evidence="10">
    <location>
        <begin position="20"/>
        <end position="462"/>
    </location>
</feature>
<dbReference type="GeneTree" id="ENSGT00940000176181"/>
<dbReference type="PANTHER" id="PTHR47247:SF1">
    <property type="entry name" value="KUNITZ-TYPE PROTEASE INHIBITOR 2"/>
    <property type="match status" value="1"/>
</dbReference>
<accession>A0AAY5JX37</accession>
<dbReference type="Ensembl" id="ENSELUT00000089305.1">
    <property type="protein sequence ID" value="ENSELUP00000080270.1"/>
    <property type="gene ID" value="ENSELUG00000011269.3"/>
</dbReference>
<evidence type="ECO:0000256" key="2">
    <source>
        <dbReference type="ARBA" id="ARBA00022690"/>
    </source>
</evidence>
<dbReference type="InterPro" id="IPR002223">
    <property type="entry name" value="Kunitz_BPTI"/>
</dbReference>
<dbReference type="PROSITE" id="PS50986">
    <property type="entry name" value="MANSC"/>
    <property type="match status" value="1"/>
</dbReference>
<dbReference type="GO" id="GO:0016020">
    <property type="term" value="C:membrane"/>
    <property type="evidence" value="ECO:0007669"/>
    <property type="project" value="UniProtKB-SubCell"/>
</dbReference>
<dbReference type="PRINTS" id="PR00759">
    <property type="entry name" value="BASICPTASE"/>
</dbReference>
<reference evidence="13" key="2">
    <citation type="submission" date="2025-08" db="UniProtKB">
        <authorList>
            <consortium name="Ensembl"/>
        </authorList>
    </citation>
    <scope>IDENTIFICATION</scope>
</reference>
<sequence>MRQVWKGGVFLLLSVLIQAQLDENQECVWDQDTEPNQGLHPKSLEAGARYVAELQQISDVQGCQEACCNNQDCQLALLGNPADGTPECFLVSCMKDGQDVCVLQSDTQFEVYRKKTQPKQTSTVNVVTFSGADVPKDVNSSVVCRMPMLVGPCRAAFPRYYYDVTNQSCVPFIYGGCNSNGNNFDTPEECETACSGVTGTVLVSKDSEASPMQRRMALPIDDQSSTPEKLASPEKPLPQMTSDDFAEMCEAGAKTGPCRASHRRFYYDSSTSTCQPFTYGGCSGNKNNYETREQCLNTCTVTVVPSKGRRGPGEDKHTEDKGVEYHDACMVLPDSGPCRAAFSMFYHDPSTSSCQSFHYGGCKGNGNRYGTLEECMARCTGQGAEHGEHGGQARMTPAFFLVAVLAVISAVILVSLVLITMKRSRLRRSHTLLSDKEELLPSELPSEEQLPESDLPNVATTP</sequence>
<dbReference type="GeneID" id="105024125"/>
<evidence type="ECO:0000256" key="4">
    <source>
        <dbReference type="ARBA" id="ARBA00022900"/>
    </source>
</evidence>
<dbReference type="SUPFAM" id="SSF57362">
    <property type="entry name" value="BPTI-like"/>
    <property type="match status" value="3"/>
</dbReference>
<proteinExistence type="predicted"/>
<evidence type="ECO:0000256" key="7">
    <source>
        <dbReference type="ARBA" id="ARBA00023180"/>
    </source>
</evidence>
<feature type="region of interest" description="Disordered" evidence="8">
    <location>
        <begin position="218"/>
        <end position="237"/>
    </location>
</feature>
<keyword evidence="7" id="KW-0325">Glycoprotein</keyword>
<dbReference type="Pfam" id="PF07502">
    <property type="entry name" value="MANEC"/>
    <property type="match status" value="1"/>
</dbReference>
<dbReference type="KEGG" id="els:105024125"/>
<reference evidence="13" key="3">
    <citation type="submission" date="2025-09" db="UniProtKB">
        <authorList>
            <consortium name="Ensembl"/>
        </authorList>
    </citation>
    <scope>IDENTIFICATION</scope>
</reference>
<organism evidence="13 14">
    <name type="scientific">Esox lucius</name>
    <name type="common">Northern pike</name>
    <dbReference type="NCBI Taxonomy" id="8010"/>
    <lineage>
        <taxon>Eukaryota</taxon>
        <taxon>Metazoa</taxon>
        <taxon>Chordata</taxon>
        <taxon>Craniata</taxon>
        <taxon>Vertebrata</taxon>
        <taxon>Euteleostomi</taxon>
        <taxon>Actinopterygii</taxon>
        <taxon>Neopterygii</taxon>
        <taxon>Teleostei</taxon>
        <taxon>Protacanthopterygii</taxon>
        <taxon>Esociformes</taxon>
        <taxon>Esocidae</taxon>
        <taxon>Esox</taxon>
    </lineage>
</organism>
<evidence type="ECO:0000256" key="1">
    <source>
        <dbReference type="ARBA" id="ARBA00004370"/>
    </source>
</evidence>
<evidence type="ECO:0000256" key="8">
    <source>
        <dbReference type="SAM" id="MobiDB-lite"/>
    </source>
</evidence>
<feature type="domain" description="BPTI/Kunitz inhibitor" evidence="11">
    <location>
        <begin position="249"/>
        <end position="299"/>
    </location>
</feature>